<protein>
    <submittedName>
        <fullName evidence="1">Uncharacterized protein</fullName>
    </submittedName>
</protein>
<reference evidence="1" key="1">
    <citation type="journal article" date="2020" name="Nature">
        <title>Giant virus diversity and host interactions through global metagenomics.</title>
        <authorList>
            <person name="Schulz F."/>
            <person name="Roux S."/>
            <person name="Paez-Espino D."/>
            <person name="Jungbluth S."/>
            <person name="Walsh D.A."/>
            <person name="Denef V.J."/>
            <person name="McMahon K.D."/>
            <person name="Konstantinidis K.T."/>
            <person name="Eloe-Fadrosh E.A."/>
            <person name="Kyrpides N.C."/>
            <person name="Woyke T."/>
        </authorList>
    </citation>
    <scope>NUCLEOTIDE SEQUENCE</scope>
    <source>
        <strain evidence="1">GVMAG-M-3300023174-49</strain>
    </source>
</reference>
<dbReference type="AlphaFoldDB" id="A0A6C0DPB4"/>
<accession>A0A6C0DPB4</accession>
<name>A0A6C0DPB4_9ZZZZ</name>
<dbReference type="EMBL" id="MN739659">
    <property type="protein sequence ID" value="QHT18696.1"/>
    <property type="molecule type" value="Genomic_DNA"/>
</dbReference>
<sequence>MVSDTNTLSETHKSCSRCGETKPLDRIVKNRNVCKDCCNVRKKERYKEIATAATTTPDSATAVAEPNKSCNTCNQSKPLSSFIQARSICKDCNNEKRKNKYNANEEHRIKLIKQASEFKHKKVVERQEKKIEEIGEGNKKCSVCSTIKSSDNFRHNRLKCKDCEREDPLEKFKRNIRSRIFMALKRNKEFHTVKYLGCTSPEYLQWILTYDANYTLDNHGTVWHIDHVIPVSRFNLENVDEQMIAFNWRNTMPLSARENLVKNSKILQPQIEQHIKKLSDYHREKNIELPQQFIDLFAKHLVDGNPLKQSLPLQSGNSLEELG</sequence>
<organism evidence="1">
    <name type="scientific">viral metagenome</name>
    <dbReference type="NCBI Taxonomy" id="1070528"/>
    <lineage>
        <taxon>unclassified sequences</taxon>
        <taxon>metagenomes</taxon>
        <taxon>organismal metagenomes</taxon>
    </lineage>
</organism>
<evidence type="ECO:0000313" key="1">
    <source>
        <dbReference type="EMBL" id="QHT18696.1"/>
    </source>
</evidence>
<proteinExistence type="predicted"/>